<reference evidence="1 2" key="1">
    <citation type="submission" date="2010-03" db="EMBL/GenBank/DDBJ databases">
        <title>The Genome Sequence of Lactobacillus gasseri strain SV-16A-US.</title>
        <authorList>
            <consortium name="The Broad Institute Genome Sequencing Platform"/>
            <person name="Ward D."/>
            <person name="Earl A."/>
            <person name="Feldgarden M."/>
            <person name="Gevers D."/>
            <person name="Young S.K."/>
            <person name="Zeng Q."/>
            <person name="Koehrsen M."/>
            <person name="Alvarado L."/>
            <person name="Berlin A."/>
            <person name="Bochicchio J."/>
            <person name="Borenstein D."/>
            <person name="Chapman S.B."/>
            <person name="Chen Z."/>
            <person name="Engels R."/>
            <person name="Freedman E."/>
            <person name="Gellesch M."/>
            <person name="Goldberg J."/>
            <person name="Griggs A."/>
            <person name="Gujja S."/>
            <person name="Heilman E."/>
            <person name="Heiman D."/>
            <person name="Hepburn T."/>
            <person name="Howarth C."/>
            <person name="Jen D."/>
            <person name="Larson L."/>
            <person name="Mehta T."/>
            <person name="Park D."/>
            <person name="Pearson M."/>
            <person name="Roberts A."/>
            <person name="Saif S."/>
            <person name="Shea T."/>
            <person name="Shenoy N."/>
            <person name="Sisk P."/>
            <person name="Stolte C."/>
            <person name="Sykes S."/>
            <person name="Thomson T."/>
            <person name="Walk T."/>
            <person name="White J."/>
            <person name="Yandava C."/>
            <person name="Liu Y."/>
            <person name="Xu Q."/>
            <person name="Haas B."/>
            <person name="Nusbaum C."/>
            <person name="Birren B."/>
        </authorList>
    </citation>
    <scope>NUCLEOTIDE SEQUENCE [LARGE SCALE GENOMIC DNA]</scope>
    <source>
        <strain evidence="1 2">SV-16A-US</strain>
    </source>
</reference>
<evidence type="ECO:0008006" key="3">
    <source>
        <dbReference type="Google" id="ProtNLM"/>
    </source>
</evidence>
<dbReference type="EMBL" id="KN050677">
    <property type="protein sequence ID" value="KFL96315.1"/>
    <property type="molecule type" value="Genomic_DNA"/>
</dbReference>
<organism evidence="1 2">
    <name type="scientific">Lactobacillus gasseri SV-16A-US</name>
    <dbReference type="NCBI Taxonomy" id="575604"/>
    <lineage>
        <taxon>Bacteria</taxon>
        <taxon>Bacillati</taxon>
        <taxon>Bacillota</taxon>
        <taxon>Bacilli</taxon>
        <taxon>Lactobacillales</taxon>
        <taxon>Lactobacillaceae</taxon>
        <taxon>Lactobacillus</taxon>
    </lineage>
</organism>
<name>A0AB34NZ53_LACGS</name>
<evidence type="ECO:0000313" key="2">
    <source>
        <dbReference type="Proteomes" id="UP000030761"/>
    </source>
</evidence>
<proteinExistence type="predicted"/>
<gene>
    <name evidence="1" type="ORF">HMPREF5175_01828</name>
</gene>
<evidence type="ECO:0000313" key="1">
    <source>
        <dbReference type="EMBL" id="KFL96315.1"/>
    </source>
</evidence>
<dbReference type="InterPro" id="IPR029063">
    <property type="entry name" value="SAM-dependent_MTases_sf"/>
</dbReference>
<dbReference type="RefSeq" id="WP_035425146.1">
    <property type="nucleotide sequence ID" value="NZ_KN050677.1"/>
</dbReference>
<dbReference type="Proteomes" id="UP000030761">
    <property type="component" value="Unassembled WGS sequence"/>
</dbReference>
<sequence>MKQKTLLTKDFQKIIKKQRRFNSKDVNVLLSKLKTSVVEKDVEDAWREFFTTCFVKNKTDANDDFTISSPENVDGLIMSDNIVFALKLLLEFKKDTNLNKVYDRARITAQCIHYMRLLSDNDRIRPNVICGADQSKAFVLYAPNFYDYLKHNYNWKCRPSDAYRQDPQLMKDLITDRNLSVWVYEFDYRKPKQAYINLQELIDEIDKLAQTNGNQYQVKVTDANITGMFSEFKRIVFNNPDEVTARESVTIFMKLLIGDNTDYYLHPNKFNVLHLPNGKEISVDAIALKAFFKHFNRQLKPKEQDRLLSIADRLIEDETRRRKGDFWTPTIWANEADKLLQDAFGKDYKENSIVWDCAAGTKNLTRDFVYSDLYSSTIYQSEVDLGEKYNPEAKESFQYDFLNDDIDLNPESNGEKWKLPKTLFIALKEAAKTNKRVIFYTNPPYGTANNLKKYGTSKSNIAQSKINAYMKKNDYGSAAQQLYAQFFVRVIKIVNDFHLKNVGIGFFTNARFFAGGNYWQKFNNKFFSKFKFIKGTMLNAGEFSDTSNTWPIVFATYKYQVGGGDVPAIDKVSFALKKSAWDEEKGELLIESVNKKIKNKTMLQVYKPNDLSSWVRETLPPKPSYCLDTYPQLSGALVESKGKRPSGKLLKNSLGYMVFNSDNIGEGTTNGGVWIASSSAYKGHGINVLPENFKRVVVGFAARRAVKPTWYNAQDNYVRPDINNSKYDEFVNDSLIYSLFDNASYQAAYRNWKNYSNLANFKNKWANQWFWLDIDTVRELTNEYNQMQLYNDTRGDTNRYVAKMVNQTTFSPEAKAVLDIVNKIWLQTLSCRQSAILANETLSLEAWDAGWFQLKQLVKLFPDKNQILMLEFKEKFEILKKKIEDEVYDLNMLSR</sequence>
<dbReference type="Gene3D" id="3.40.50.150">
    <property type="entry name" value="Vaccinia Virus protein VP39"/>
    <property type="match status" value="1"/>
</dbReference>
<protein>
    <recommendedName>
        <fullName evidence="3">Site-specific DNA-methyltransferase (adenine-specific)</fullName>
    </recommendedName>
</protein>
<dbReference type="AlphaFoldDB" id="A0AB34NZ53"/>
<accession>A0AB34NZ53</accession>